<dbReference type="GO" id="GO:0046872">
    <property type="term" value="F:metal ion binding"/>
    <property type="evidence" value="ECO:0007669"/>
    <property type="project" value="UniProtKB-KW"/>
</dbReference>
<dbReference type="STRING" id="7240.B4R2R0"/>
<dbReference type="PhylomeDB" id="B4R2R0"/>
<keyword evidence="4" id="KW-0479">Metal-binding</keyword>
<dbReference type="EMBL" id="CM000366">
    <property type="protein sequence ID" value="EDX17609.1"/>
    <property type="molecule type" value="Genomic_DNA"/>
</dbReference>
<keyword evidence="5" id="KW-0732">Signal</keyword>
<comment type="similarity">
    <text evidence="2">Belongs to the 5'-nucleotidase family.</text>
</comment>
<organism evidence="9 10">
    <name type="scientific">Drosophila simulans</name>
    <name type="common">Fruit fly</name>
    <dbReference type="NCBI Taxonomy" id="7240"/>
    <lineage>
        <taxon>Eukaryota</taxon>
        <taxon>Metazoa</taxon>
        <taxon>Ecdysozoa</taxon>
        <taxon>Arthropoda</taxon>
        <taxon>Hexapoda</taxon>
        <taxon>Insecta</taxon>
        <taxon>Pterygota</taxon>
        <taxon>Neoptera</taxon>
        <taxon>Endopterygota</taxon>
        <taxon>Diptera</taxon>
        <taxon>Brachycera</taxon>
        <taxon>Muscomorpha</taxon>
        <taxon>Ephydroidea</taxon>
        <taxon>Drosophilidae</taxon>
        <taxon>Drosophila</taxon>
        <taxon>Sophophora</taxon>
    </lineage>
</organism>
<evidence type="ECO:0000256" key="5">
    <source>
        <dbReference type="ARBA" id="ARBA00022729"/>
    </source>
</evidence>
<gene>
    <name evidence="9" type="primary">Dsim\GD17000</name>
    <name evidence="9" type="ORF">Dsim_GD17000</name>
</gene>
<dbReference type="GO" id="GO:0008253">
    <property type="term" value="F:5'-nucleotidase activity"/>
    <property type="evidence" value="ECO:0007669"/>
    <property type="project" value="TreeGrafter"/>
</dbReference>
<dbReference type="GO" id="GO:0005576">
    <property type="term" value="C:extracellular region"/>
    <property type="evidence" value="ECO:0007669"/>
    <property type="project" value="UniProtKB-SubCell"/>
</dbReference>
<evidence type="ECO:0000256" key="4">
    <source>
        <dbReference type="ARBA" id="ARBA00022723"/>
    </source>
</evidence>
<dbReference type="InterPro" id="IPR006179">
    <property type="entry name" value="5_nucleotidase/apyrase"/>
</dbReference>
<keyword evidence="7" id="KW-0378">Hydrolase</keyword>
<accession>B4R2R0</accession>
<evidence type="ECO:0000256" key="7">
    <source>
        <dbReference type="ARBA" id="ARBA00022801"/>
    </source>
</evidence>
<dbReference type="SUPFAM" id="SSF55816">
    <property type="entry name" value="5'-nucleotidase (syn. UDP-sugar hydrolase), C-terminal domain"/>
    <property type="match status" value="1"/>
</dbReference>
<comment type="subcellular location">
    <subcellularLocation>
        <location evidence="1">Secreted</location>
    </subcellularLocation>
</comment>
<evidence type="ECO:0000259" key="8">
    <source>
        <dbReference type="Pfam" id="PF02872"/>
    </source>
</evidence>
<evidence type="ECO:0000313" key="9">
    <source>
        <dbReference type="EMBL" id="EDX17609.1"/>
    </source>
</evidence>
<dbReference type="Bgee" id="FBgn0188577">
    <property type="expression patterns" value="Expressed in adult organism and 3 other cell types or tissues"/>
</dbReference>
<dbReference type="Proteomes" id="UP000000304">
    <property type="component" value="Chromosome X"/>
</dbReference>
<dbReference type="PANTHER" id="PTHR11575:SF32">
    <property type="entry name" value="APYRASE-LIKE PROTEIN"/>
    <property type="match status" value="1"/>
</dbReference>
<evidence type="ECO:0000256" key="6">
    <source>
        <dbReference type="ARBA" id="ARBA00022741"/>
    </source>
</evidence>
<dbReference type="InterPro" id="IPR008334">
    <property type="entry name" value="5'-Nucleotdase_C"/>
</dbReference>
<evidence type="ECO:0000256" key="2">
    <source>
        <dbReference type="ARBA" id="ARBA00006654"/>
    </source>
</evidence>
<name>B4R2R0_DROSI</name>
<dbReference type="GO" id="GO:0000166">
    <property type="term" value="F:nucleotide binding"/>
    <property type="evidence" value="ECO:0007669"/>
    <property type="project" value="UniProtKB-KW"/>
</dbReference>
<protein>
    <submittedName>
        <fullName evidence="9">GD17000</fullName>
    </submittedName>
</protein>
<evidence type="ECO:0000313" key="10">
    <source>
        <dbReference type="Proteomes" id="UP000000304"/>
    </source>
</evidence>
<dbReference type="PRINTS" id="PR01607">
    <property type="entry name" value="APYRASEFAMLY"/>
</dbReference>
<evidence type="ECO:0000256" key="1">
    <source>
        <dbReference type="ARBA" id="ARBA00004613"/>
    </source>
</evidence>
<reference evidence="9 10" key="1">
    <citation type="journal article" date="2007" name="Nature">
        <title>Evolution of genes and genomes on the Drosophila phylogeny.</title>
        <authorList>
            <consortium name="Drosophila 12 Genomes Consortium"/>
            <person name="Clark A.G."/>
            <person name="Eisen M.B."/>
            <person name="Smith D.R."/>
            <person name="Bergman C.M."/>
            <person name="Oliver B."/>
            <person name="Markow T.A."/>
            <person name="Kaufman T.C."/>
            <person name="Kellis M."/>
            <person name="Gelbart W."/>
            <person name="Iyer V.N."/>
            <person name="Pollard D.A."/>
            <person name="Sackton T.B."/>
            <person name="Larracuente A.M."/>
            <person name="Singh N.D."/>
            <person name="Abad J.P."/>
            <person name="Abt D.N."/>
            <person name="Adryan B."/>
            <person name="Aguade M."/>
            <person name="Akashi H."/>
            <person name="Anderson W.W."/>
            <person name="Aquadro C.F."/>
            <person name="Ardell D.H."/>
            <person name="Arguello R."/>
            <person name="Artieri C.G."/>
            <person name="Barbash D.A."/>
            <person name="Barker D."/>
            <person name="Barsanti P."/>
            <person name="Batterham P."/>
            <person name="Batzoglou S."/>
            <person name="Begun D."/>
            <person name="Bhutkar A."/>
            <person name="Blanco E."/>
            <person name="Bosak S.A."/>
            <person name="Bradley R.K."/>
            <person name="Brand A.D."/>
            <person name="Brent M.R."/>
            <person name="Brooks A.N."/>
            <person name="Brown R.H."/>
            <person name="Butlin R.K."/>
            <person name="Caggese C."/>
            <person name="Calvi B.R."/>
            <person name="Bernardo de Carvalho A."/>
            <person name="Caspi A."/>
            <person name="Castrezana S."/>
            <person name="Celniker S.E."/>
            <person name="Chang J.L."/>
            <person name="Chapple C."/>
            <person name="Chatterji S."/>
            <person name="Chinwalla A."/>
            <person name="Civetta A."/>
            <person name="Clifton S.W."/>
            <person name="Comeron J.M."/>
            <person name="Costello J.C."/>
            <person name="Coyne J.A."/>
            <person name="Daub J."/>
            <person name="David R.G."/>
            <person name="Delcher A.L."/>
            <person name="Delehaunty K."/>
            <person name="Do C.B."/>
            <person name="Ebling H."/>
            <person name="Edwards K."/>
            <person name="Eickbush T."/>
            <person name="Evans J.D."/>
            <person name="Filipski A."/>
            <person name="Findeiss S."/>
            <person name="Freyhult E."/>
            <person name="Fulton L."/>
            <person name="Fulton R."/>
            <person name="Garcia A.C."/>
            <person name="Gardiner A."/>
            <person name="Garfield D.A."/>
            <person name="Garvin B.E."/>
            <person name="Gibson G."/>
            <person name="Gilbert D."/>
            <person name="Gnerre S."/>
            <person name="Godfrey J."/>
            <person name="Good R."/>
            <person name="Gotea V."/>
            <person name="Gravely B."/>
            <person name="Greenberg A.J."/>
            <person name="Griffiths-Jones S."/>
            <person name="Gross S."/>
            <person name="Guigo R."/>
            <person name="Gustafson E.A."/>
            <person name="Haerty W."/>
            <person name="Hahn M.W."/>
            <person name="Halligan D.L."/>
            <person name="Halpern A.L."/>
            <person name="Halter G.M."/>
            <person name="Han M.V."/>
            <person name="Heger A."/>
            <person name="Hillier L."/>
            <person name="Hinrichs A.S."/>
            <person name="Holmes I."/>
            <person name="Hoskins R.A."/>
            <person name="Hubisz M.J."/>
            <person name="Hultmark D."/>
            <person name="Huntley M.A."/>
            <person name="Jaffe D.B."/>
            <person name="Jagadeeshan S."/>
            <person name="Jeck W.R."/>
            <person name="Johnson J."/>
            <person name="Jones C.D."/>
            <person name="Jordan W.C."/>
            <person name="Karpen G.H."/>
            <person name="Kataoka E."/>
            <person name="Keightley P.D."/>
            <person name="Kheradpour P."/>
            <person name="Kirkness E.F."/>
            <person name="Koerich L.B."/>
            <person name="Kristiansen K."/>
            <person name="Kudrna D."/>
            <person name="Kulathinal R.J."/>
            <person name="Kumar S."/>
            <person name="Kwok R."/>
            <person name="Lander E."/>
            <person name="Langley C.H."/>
            <person name="Lapoint R."/>
            <person name="Lazzaro B.P."/>
            <person name="Lee S.J."/>
            <person name="Levesque L."/>
            <person name="Li R."/>
            <person name="Lin C.F."/>
            <person name="Lin M.F."/>
            <person name="Lindblad-Toh K."/>
            <person name="Llopart A."/>
            <person name="Long M."/>
            <person name="Low L."/>
            <person name="Lozovsky E."/>
            <person name="Lu J."/>
            <person name="Luo M."/>
            <person name="Machado C.A."/>
            <person name="Makalowski W."/>
            <person name="Marzo M."/>
            <person name="Matsuda M."/>
            <person name="Matzkin L."/>
            <person name="McAllister B."/>
            <person name="McBride C.S."/>
            <person name="McKernan B."/>
            <person name="McKernan K."/>
            <person name="Mendez-Lago M."/>
            <person name="Minx P."/>
            <person name="Mollenhauer M.U."/>
            <person name="Montooth K."/>
            <person name="Mount S.M."/>
            <person name="Mu X."/>
            <person name="Myers E."/>
            <person name="Negre B."/>
            <person name="Newfeld S."/>
            <person name="Nielsen R."/>
            <person name="Noor M.A."/>
            <person name="O'Grady P."/>
            <person name="Pachter L."/>
            <person name="Papaceit M."/>
            <person name="Parisi M.J."/>
            <person name="Parisi M."/>
            <person name="Parts L."/>
            <person name="Pedersen J.S."/>
            <person name="Pesole G."/>
            <person name="Phillippy A.M."/>
            <person name="Ponting C.P."/>
            <person name="Pop M."/>
            <person name="Porcelli D."/>
            <person name="Powell J.R."/>
            <person name="Prohaska S."/>
            <person name="Pruitt K."/>
            <person name="Puig M."/>
            <person name="Quesneville H."/>
            <person name="Ram K.R."/>
            <person name="Rand D."/>
            <person name="Rasmussen M.D."/>
            <person name="Reed L.K."/>
            <person name="Reenan R."/>
            <person name="Reily A."/>
            <person name="Remington K.A."/>
            <person name="Rieger T.T."/>
            <person name="Ritchie M.G."/>
            <person name="Robin C."/>
            <person name="Rogers Y.H."/>
            <person name="Rohde C."/>
            <person name="Rozas J."/>
            <person name="Rubenfield M.J."/>
            <person name="Ruiz A."/>
            <person name="Russo S."/>
            <person name="Salzberg S.L."/>
            <person name="Sanchez-Gracia A."/>
            <person name="Saranga D.J."/>
            <person name="Sato H."/>
            <person name="Schaeffer S.W."/>
            <person name="Schatz M.C."/>
            <person name="Schlenke T."/>
            <person name="Schwartz R."/>
            <person name="Segarra C."/>
            <person name="Singh R.S."/>
            <person name="Sirot L."/>
            <person name="Sirota M."/>
            <person name="Sisneros N.B."/>
            <person name="Smith C.D."/>
            <person name="Smith T.F."/>
            <person name="Spieth J."/>
            <person name="Stage D.E."/>
            <person name="Stark A."/>
            <person name="Stephan W."/>
            <person name="Strausberg R.L."/>
            <person name="Strempel S."/>
            <person name="Sturgill D."/>
            <person name="Sutton G."/>
            <person name="Sutton G.G."/>
            <person name="Tao W."/>
            <person name="Teichmann S."/>
            <person name="Tobari Y.N."/>
            <person name="Tomimura Y."/>
            <person name="Tsolas J.M."/>
            <person name="Valente V.L."/>
            <person name="Venter E."/>
            <person name="Venter J.C."/>
            <person name="Vicario S."/>
            <person name="Vieira F.G."/>
            <person name="Vilella A.J."/>
            <person name="Villasante A."/>
            <person name="Walenz B."/>
            <person name="Wang J."/>
            <person name="Wasserman M."/>
            <person name="Watts T."/>
            <person name="Wilson D."/>
            <person name="Wilson R.K."/>
            <person name="Wing R.A."/>
            <person name="Wolfner M.F."/>
            <person name="Wong A."/>
            <person name="Wong G.K."/>
            <person name="Wu C.I."/>
            <person name="Wu G."/>
            <person name="Yamamoto D."/>
            <person name="Yang H.P."/>
            <person name="Yang S.P."/>
            <person name="Yorke J.A."/>
            <person name="Yoshida K."/>
            <person name="Zdobnov E."/>
            <person name="Zhang P."/>
            <person name="Zhang Y."/>
            <person name="Zimin A.V."/>
            <person name="Baldwin J."/>
            <person name="Abdouelleil A."/>
            <person name="Abdulkadir J."/>
            <person name="Abebe A."/>
            <person name="Abera B."/>
            <person name="Abreu J."/>
            <person name="Acer S.C."/>
            <person name="Aftuck L."/>
            <person name="Alexander A."/>
            <person name="An P."/>
            <person name="Anderson E."/>
            <person name="Anderson S."/>
            <person name="Arachi H."/>
            <person name="Azer M."/>
            <person name="Bachantsang P."/>
            <person name="Barry A."/>
            <person name="Bayul T."/>
            <person name="Berlin A."/>
            <person name="Bessette D."/>
            <person name="Bloom T."/>
            <person name="Blye J."/>
            <person name="Boguslavskiy L."/>
            <person name="Bonnet C."/>
            <person name="Boukhgalter B."/>
            <person name="Bourzgui I."/>
            <person name="Brown A."/>
            <person name="Cahill P."/>
            <person name="Channer S."/>
            <person name="Cheshatsang Y."/>
            <person name="Chuda L."/>
            <person name="Citroen M."/>
            <person name="Collymore A."/>
            <person name="Cooke P."/>
            <person name="Costello M."/>
            <person name="D'Aco K."/>
            <person name="Daza R."/>
            <person name="De Haan G."/>
            <person name="DeGray S."/>
            <person name="DeMaso C."/>
            <person name="Dhargay N."/>
            <person name="Dooley K."/>
            <person name="Dooley E."/>
            <person name="Doricent M."/>
            <person name="Dorje P."/>
            <person name="Dorjee K."/>
            <person name="Dupes A."/>
            <person name="Elong R."/>
            <person name="Falk J."/>
            <person name="Farina A."/>
            <person name="Faro S."/>
            <person name="Ferguson D."/>
            <person name="Fisher S."/>
            <person name="Foley C.D."/>
            <person name="Franke A."/>
            <person name="Friedrich D."/>
            <person name="Gadbois L."/>
            <person name="Gearin G."/>
            <person name="Gearin C.R."/>
            <person name="Giannoukos G."/>
            <person name="Goode T."/>
            <person name="Graham J."/>
            <person name="Grandbois E."/>
            <person name="Grewal S."/>
            <person name="Gyaltsen K."/>
            <person name="Hafez N."/>
            <person name="Hagos B."/>
            <person name="Hall J."/>
            <person name="Henson C."/>
            <person name="Hollinger A."/>
            <person name="Honan T."/>
            <person name="Huard M.D."/>
            <person name="Hughes L."/>
            <person name="Hurhula B."/>
            <person name="Husby M.E."/>
            <person name="Kamat A."/>
            <person name="Kanga B."/>
            <person name="Kashin S."/>
            <person name="Khazanovich D."/>
            <person name="Kisner P."/>
            <person name="Lance K."/>
            <person name="Lara M."/>
            <person name="Lee W."/>
            <person name="Lennon N."/>
            <person name="Letendre F."/>
            <person name="LeVine R."/>
            <person name="Lipovsky A."/>
            <person name="Liu X."/>
            <person name="Liu J."/>
            <person name="Liu S."/>
            <person name="Lokyitsang T."/>
            <person name="Lokyitsang Y."/>
            <person name="Lubonja R."/>
            <person name="Lui A."/>
            <person name="MacDonald P."/>
            <person name="Magnisalis V."/>
            <person name="Maru K."/>
            <person name="Matthews C."/>
            <person name="McCusker W."/>
            <person name="McDonough S."/>
            <person name="Mehta T."/>
            <person name="Meldrim J."/>
            <person name="Meneus L."/>
            <person name="Mihai O."/>
            <person name="Mihalev A."/>
            <person name="Mihova T."/>
            <person name="Mittelman R."/>
            <person name="Mlenga V."/>
            <person name="Montmayeur A."/>
            <person name="Mulrain L."/>
            <person name="Navidi A."/>
            <person name="Naylor J."/>
            <person name="Negash T."/>
            <person name="Nguyen T."/>
            <person name="Nguyen N."/>
            <person name="Nicol R."/>
            <person name="Norbu C."/>
            <person name="Norbu N."/>
            <person name="Novod N."/>
            <person name="O'Neill B."/>
            <person name="Osman S."/>
            <person name="Markiewicz E."/>
            <person name="Oyono O.L."/>
            <person name="Patti C."/>
            <person name="Phunkhang P."/>
            <person name="Pierre F."/>
            <person name="Priest M."/>
            <person name="Raghuraman S."/>
            <person name="Rege F."/>
            <person name="Reyes R."/>
            <person name="Rise C."/>
            <person name="Rogov P."/>
            <person name="Ross K."/>
            <person name="Ryan E."/>
            <person name="Settipalli S."/>
            <person name="Shea T."/>
            <person name="Sherpa N."/>
            <person name="Shi L."/>
            <person name="Shih D."/>
            <person name="Sparrow T."/>
            <person name="Spaulding J."/>
            <person name="Stalker J."/>
            <person name="Stange-Thomann N."/>
            <person name="Stavropoulos S."/>
            <person name="Stone C."/>
            <person name="Strader C."/>
            <person name="Tesfaye S."/>
            <person name="Thomson T."/>
            <person name="Thoulutsang Y."/>
            <person name="Thoulutsang D."/>
            <person name="Topham K."/>
            <person name="Topping I."/>
            <person name="Tsamla T."/>
            <person name="Vassiliev H."/>
            <person name="Vo A."/>
            <person name="Wangchuk T."/>
            <person name="Wangdi T."/>
            <person name="Weiand M."/>
            <person name="Wilkinson J."/>
            <person name="Wilson A."/>
            <person name="Yadav S."/>
            <person name="Young G."/>
            <person name="Yu Q."/>
            <person name="Zembek L."/>
            <person name="Zhong D."/>
            <person name="Zimmer A."/>
            <person name="Zwirko Z."/>
            <person name="Jaffe D.B."/>
            <person name="Alvarez P."/>
            <person name="Brockman W."/>
            <person name="Butler J."/>
            <person name="Chin C."/>
            <person name="Gnerre S."/>
            <person name="Grabherr M."/>
            <person name="Kleber M."/>
            <person name="Mauceli E."/>
            <person name="MacCallum I."/>
        </authorList>
    </citation>
    <scope>NUCLEOTIDE SEQUENCE [LARGE SCALE GENOMIC DNA]</scope>
    <source>
        <strain evidence="10">white501</strain>
    </source>
</reference>
<dbReference type="Pfam" id="PF02872">
    <property type="entry name" value="5_nucleotid_C"/>
    <property type="match status" value="1"/>
</dbReference>
<keyword evidence="3" id="KW-0964">Secreted</keyword>
<dbReference type="OMA" id="MEVIYPA"/>
<dbReference type="InterPro" id="IPR036907">
    <property type="entry name" value="5'-Nucleotdase_C_sf"/>
</dbReference>
<keyword evidence="10" id="KW-1185">Reference proteome</keyword>
<dbReference type="PANTHER" id="PTHR11575">
    <property type="entry name" value="5'-NUCLEOTIDASE-RELATED"/>
    <property type="match status" value="1"/>
</dbReference>
<dbReference type="GO" id="GO:0005886">
    <property type="term" value="C:plasma membrane"/>
    <property type="evidence" value="ECO:0007669"/>
    <property type="project" value="TreeGrafter"/>
</dbReference>
<keyword evidence="6" id="KW-0547">Nucleotide-binding</keyword>
<feature type="domain" description="5'-Nucleotidase C-terminal" evidence="8">
    <location>
        <begin position="14"/>
        <end position="150"/>
    </location>
</feature>
<evidence type="ECO:0000256" key="3">
    <source>
        <dbReference type="ARBA" id="ARBA00022525"/>
    </source>
</evidence>
<dbReference type="AlphaFoldDB" id="B4R2R0"/>
<dbReference type="GO" id="GO:0006196">
    <property type="term" value="P:AMP catabolic process"/>
    <property type="evidence" value="ECO:0007669"/>
    <property type="project" value="TreeGrafter"/>
</dbReference>
<dbReference type="OrthoDB" id="7722975at2759"/>
<proteinExistence type="inferred from homology"/>
<dbReference type="FunFam" id="3.90.780.10:FF:000004">
    <property type="entry name" value="UDP-sugar hydrolase, putative"/>
    <property type="match status" value="1"/>
</dbReference>
<dbReference type="HOGENOM" id="CLU_074730_1_0_1"/>
<dbReference type="Gene3D" id="3.90.780.10">
    <property type="entry name" value="5'-Nucleotidase, C-terminal domain"/>
    <property type="match status" value="1"/>
</dbReference>
<sequence>MVHSFVGMASYEEKVWTNVSAGLMNIGGLRVPLNRGNLTYAHIVSMSPFENTLVSYNLPGSKIVEAMEWALSKVDLENGVTGSYINLQFSGIRAKYDYTKPVGSRVISVTIRCADCEVPKYEPLVSDKLYRLTSPNFLQAGGDGYTMLAEGTDLQWGVTDLDALISYSNHINPIYQGLEGRITVLN</sequence>